<dbReference type="STRING" id="400055.SAMN04490243_1760"/>
<proteinExistence type="predicted"/>
<evidence type="ECO:0008006" key="4">
    <source>
        <dbReference type="Google" id="ProtNLM"/>
    </source>
</evidence>
<protein>
    <recommendedName>
        <fullName evidence="4">Membrane protein YfhO</fullName>
    </recommendedName>
</protein>
<feature type="transmembrane region" description="Helical" evidence="1">
    <location>
        <begin position="342"/>
        <end position="363"/>
    </location>
</feature>
<feature type="transmembrane region" description="Helical" evidence="1">
    <location>
        <begin position="442"/>
        <end position="460"/>
    </location>
</feature>
<feature type="transmembrane region" description="Helical" evidence="1">
    <location>
        <begin position="220"/>
        <end position="243"/>
    </location>
</feature>
<feature type="transmembrane region" description="Helical" evidence="1">
    <location>
        <begin position="192"/>
        <end position="208"/>
    </location>
</feature>
<feature type="transmembrane region" description="Helical" evidence="1">
    <location>
        <begin position="170"/>
        <end position="186"/>
    </location>
</feature>
<organism evidence="2 3">
    <name type="scientific">Robiginitalea myxolifaciens</name>
    <dbReference type="NCBI Taxonomy" id="400055"/>
    <lineage>
        <taxon>Bacteria</taxon>
        <taxon>Pseudomonadati</taxon>
        <taxon>Bacteroidota</taxon>
        <taxon>Flavobacteriia</taxon>
        <taxon>Flavobacteriales</taxon>
        <taxon>Flavobacteriaceae</taxon>
        <taxon>Robiginitalea</taxon>
    </lineage>
</organism>
<feature type="transmembrane region" description="Helical" evidence="1">
    <location>
        <begin position="782"/>
        <end position="803"/>
    </location>
</feature>
<gene>
    <name evidence="2" type="ORF">SAMN04490243_1760</name>
</gene>
<keyword evidence="1" id="KW-1133">Transmembrane helix</keyword>
<feature type="transmembrane region" description="Helical" evidence="1">
    <location>
        <begin position="123"/>
        <end position="142"/>
    </location>
</feature>
<feature type="transmembrane region" description="Helical" evidence="1">
    <location>
        <begin position="12"/>
        <end position="30"/>
    </location>
</feature>
<dbReference type="PANTHER" id="PTHR38454">
    <property type="entry name" value="INTEGRAL MEMBRANE PROTEIN-RELATED"/>
    <property type="match status" value="1"/>
</dbReference>
<keyword evidence="1" id="KW-0812">Transmembrane</keyword>
<feature type="transmembrane region" description="Helical" evidence="1">
    <location>
        <begin position="99"/>
        <end position="116"/>
    </location>
</feature>
<feature type="transmembrane region" description="Helical" evidence="1">
    <location>
        <begin position="410"/>
        <end position="430"/>
    </location>
</feature>
<feature type="transmembrane region" description="Helical" evidence="1">
    <location>
        <begin position="148"/>
        <end position="165"/>
    </location>
</feature>
<evidence type="ECO:0000313" key="3">
    <source>
        <dbReference type="Proteomes" id="UP000199534"/>
    </source>
</evidence>
<feature type="transmembrane region" description="Helical" evidence="1">
    <location>
        <begin position="370"/>
        <end position="390"/>
    </location>
</feature>
<name>A0A1I6GVA9_9FLAO</name>
<keyword evidence="3" id="KW-1185">Reference proteome</keyword>
<dbReference type="Proteomes" id="UP000199534">
    <property type="component" value="Unassembled WGS sequence"/>
</dbReference>
<feature type="transmembrane region" description="Helical" evidence="1">
    <location>
        <begin position="523"/>
        <end position="540"/>
    </location>
</feature>
<keyword evidence="1" id="KW-0472">Membrane</keyword>
<feature type="transmembrane region" description="Helical" evidence="1">
    <location>
        <begin position="498"/>
        <end position="516"/>
    </location>
</feature>
<dbReference type="EMBL" id="FOYQ01000002">
    <property type="protein sequence ID" value="SFR45997.1"/>
    <property type="molecule type" value="Genomic_DNA"/>
</dbReference>
<dbReference type="AlphaFoldDB" id="A0A1I6GVA9"/>
<dbReference type="InterPro" id="IPR018580">
    <property type="entry name" value="Uncharacterised_YfhO"/>
</dbReference>
<dbReference type="PANTHER" id="PTHR38454:SF1">
    <property type="entry name" value="INTEGRAL MEMBRANE PROTEIN"/>
    <property type="match status" value="1"/>
</dbReference>
<dbReference type="OrthoDB" id="9772884at2"/>
<sequence>MKSGFKHLFTHFFVLTFFALAALAYFYPVLQGQALYQSDIVQYRGMAQEQEEFRREFKEEPYWTNSAFGGMPTYQLGARYPHDYIKQLDHLIRFLPRPADYLFLYFLSFYILMCCMKVGWRMAVFGALAFGFSAYLIIIFGAGHNAKAHALGYLPMVMAGIILVFRKKYIWGFLLTALAMALEIQANHYQMTYYFGLLVVILGVAYLIDAIRKGVLKHYFVSVGLLILAVALGVVTNATALLATQEYAAWSTRGPSALTLDPEGNPKEATTGLDFDYITQYSYGITESLNIWAARLFGGGSIESLGEDSHTYEYLIDQGVPRSQALEFSNNLQLYWGEQPGVAGPAYVGAIVLLLFVMGFFLVRGRPKWWLVGGFVLSLLLSWGKNLGWFTQLMIDYVPLYDKFRAVSSAQVILEFCAPVLAVLALWHFFSPNVSDRRKQKALLISAGSFLALGLVLLLFKSAFSFEGTSDGLLKQYYPEDLVAMIVRDREAVYVADILRSMLFTLLTTGVLWFHLKGKLRENLALIALGTLLVFDLVGIDRRYINADDFVPERRMNAPIVRSAADQAILRDSSVYRVFNIEEGPNGARTSYFHQSLGGYHAAKPGRMQDLFQYHIYRNNRQVLSMLNTKYLIRSDENGSPTVSMNPDAMGNAWFVRSLQAVPDADAAILALDTLAVAQSAIFNSSDFPDVQPRKFELDSLAEIELEVYQPNRLRYQLKNNNEGLAVFSEMYYPNGWNAYLDGEKVPHFRVNYALRAMEVPAGIHWVEFRFEPEVITQGSKYVLAGSVALLLLFLTAIGREFLLWRRGKLKAEQ</sequence>
<evidence type="ECO:0000256" key="1">
    <source>
        <dbReference type="SAM" id="Phobius"/>
    </source>
</evidence>
<reference evidence="2 3" key="1">
    <citation type="submission" date="2016-10" db="EMBL/GenBank/DDBJ databases">
        <authorList>
            <person name="de Groot N.N."/>
        </authorList>
    </citation>
    <scope>NUCLEOTIDE SEQUENCE [LARGE SCALE GENOMIC DNA]</scope>
    <source>
        <strain evidence="2 3">DSM 21019</strain>
    </source>
</reference>
<dbReference type="RefSeq" id="WP_092983450.1">
    <property type="nucleotide sequence ID" value="NZ_FOYQ01000002.1"/>
</dbReference>
<accession>A0A1I6GVA9</accession>
<evidence type="ECO:0000313" key="2">
    <source>
        <dbReference type="EMBL" id="SFR45997.1"/>
    </source>
</evidence>